<sequence>MRNLIPPFVRPMMRLLGADDRGAFGVLVGMLLATGVLLGMAALTVDVGQLYQERAELQNGADAGSLAVAKSCVAGAACAPGTAATYANLNAKDGVSAVTLVCGHDLKGGLPGCPGSTGTMVDCPSAPAAGTNYVDVHTATRTSGGSSLLPPVFARALTGNAGYQGSTVHACARAMWGPAVKSSQSLAMTLSLCAWTQATGGTPPTFGVDTMIFVRDAPSAPTCAGLSTPGEFGWLNDIGGCTAAIDLTQSGYAAGSDPGKNITKACQDALTSYVASGTPIFFPIFDTSTGSGSGATYHLVGLAAFILTGYANMNPLKDDIPSPFTKDSCPNGATTPSCIYGHFTQALVPVSTTVGTGTYFGATAVQLAG</sequence>
<feature type="domain" description="Putative Flp pilus-assembly TadG-like N-terminal" evidence="2">
    <location>
        <begin position="30"/>
        <end position="69"/>
    </location>
</feature>
<dbReference type="EMBL" id="SLWM01000041">
    <property type="protein sequence ID" value="TCO09074.1"/>
    <property type="molecule type" value="Genomic_DNA"/>
</dbReference>
<evidence type="ECO:0000313" key="4">
    <source>
        <dbReference type="Proteomes" id="UP000295818"/>
    </source>
</evidence>
<name>A0ABY2B6L0_9ACTN</name>
<dbReference type="RefSeq" id="WP_132197233.1">
    <property type="nucleotide sequence ID" value="NZ_SLWM01000041.1"/>
</dbReference>
<keyword evidence="1" id="KW-1133">Transmembrane helix</keyword>
<dbReference type="Pfam" id="PF13400">
    <property type="entry name" value="Tad"/>
    <property type="match status" value="1"/>
</dbReference>
<dbReference type="Proteomes" id="UP000295818">
    <property type="component" value="Unassembled WGS sequence"/>
</dbReference>
<proteinExistence type="predicted"/>
<keyword evidence="1" id="KW-0472">Membrane</keyword>
<organism evidence="3 4">
    <name type="scientific">Kribbella orskensis</name>
    <dbReference type="NCBI Taxonomy" id="2512216"/>
    <lineage>
        <taxon>Bacteria</taxon>
        <taxon>Bacillati</taxon>
        <taxon>Actinomycetota</taxon>
        <taxon>Actinomycetes</taxon>
        <taxon>Propionibacteriales</taxon>
        <taxon>Kribbellaceae</taxon>
        <taxon>Kribbella</taxon>
    </lineage>
</organism>
<keyword evidence="4" id="KW-1185">Reference proteome</keyword>
<accession>A0ABY2B6L0</accession>
<evidence type="ECO:0000259" key="2">
    <source>
        <dbReference type="Pfam" id="PF13400"/>
    </source>
</evidence>
<feature type="transmembrane region" description="Helical" evidence="1">
    <location>
        <begin position="21"/>
        <end position="43"/>
    </location>
</feature>
<gene>
    <name evidence="3" type="ORF">EV644_14120</name>
</gene>
<reference evidence="3 4" key="1">
    <citation type="journal article" date="2015" name="Stand. Genomic Sci.">
        <title>Genomic Encyclopedia of Bacterial and Archaeal Type Strains, Phase III: the genomes of soil and plant-associated and newly described type strains.</title>
        <authorList>
            <person name="Whitman W.B."/>
            <person name="Woyke T."/>
            <person name="Klenk H.P."/>
            <person name="Zhou Y."/>
            <person name="Lilburn T.G."/>
            <person name="Beck B.J."/>
            <person name="De Vos P."/>
            <person name="Vandamme P."/>
            <person name="Eisen J.A."/>
            <person name="Garrity G."/>
            <person name="Hugenholtz P."/>
            <person name="Kyrpides N.C."/>
        </authorList>
    </citation>
    <scope>NUCLEOTIDE SEQUENCE [LARGE SCALE GENOMIC DNA]</scope>
    <source>
        <strain evidence="3 4">VKM Ac-2538</strain>
    </source>
</reference>
<dbReference type="InterPro" id="IPR028087">
    <property type="entry name" value="Tad_N"/>
</dbReference>
<keyword evidence="1" id="KW-0812">Transmembrane</keyword>
<evidence type="ECO:0000256" key="1">
    <source>
        <dbReference type="SAM" id="Phobius"/>
    </source>
</evidence>
<evidence type="ECO:0000313" key="3">
    <source>
        <dbReference type="EMBL" id="TCO09074.1"/>
    </source>
</evidence>
<protein>
    <submittedName>
        <fullName evidence="3">Flp pilus-assembly TadE/G-like protein</fullName>
    </submittedName>
</protein>
<comment type="caution">
    <text evidence="3">The sequence shown here is derived from an EMBL/GenBank/DDBJ whole genome shotgun (WGS) entry which is preliminary data.</text>
</comment>